<dbReference type="PANTHER" id="PTHR30069:SF53">
    <property type="entry name" value="COLICIN I RECEPTOR-RELATED"/>
    <property type="match status" value="1"/>
</dbReference>
<dbReference type="Pfam" id="PF00593">
    <property type="entry name" value="TonB_dep_Rec_b-barrel"/>
    <property type="match status" value="1"/>
</dbReference>
<dbReference type="InterPro" id="IPR039426">
    <property type="entry name" value="TonB-dep_rcpt-like"/>
</dbReference>
<proteinExistence type="inferred from homology"/>
<evidence type="ECO:0000256" key="9">
    <source>
        <dbReference type="ARBA" id="ARBA00023237"/>
    </source>
</evidence>
<evidence type="ECO:0000256" key="7">
    <source>
        <dbReference type="ARBA" id="ARBA00023077"/>
    </source>
</evidence>
<dbReference type="GO" id="GO:0006811">
    <property type="term" value="P:monoatomic ion transport"/>
    <property type="evidence" value="ECO:0007669"/>
    <property type="project" value="UniProtKB-KW"/>
</dbReference>
<keyword evidence="2 10" id="KW-0813">Transport</keyword>
<evidence type="ECO:0000256" key="3">
    <source>
        <dbReference type="ARBA" id="ARBA00022452"/>
    </source>
</evidence>
<evidence type="ECO:0000259" key="14">
    <source>
        <dbReference type="Pfam" id="PF07715"/>
    </source>
</evidence>
<dbReference type="OrthoDB" id="9796221at2"/>
<dbReference type="PROSITE" id="PS52016">
    <property type="entry name" value="TONB_DEPENDENT_REC_3"/>
    <property type="match status" value="1"/>
</dbReference>
<name>A0A3A1P564_9SPHN</name>
<evidence type="ECO:0000256" key="8">
    <source>
        <dbReference type="ARBA" id="ARBA00023136"/>
    </source>
</evidence>
<dbReference type="Pfam" id="PF07715">
    <property type="entry name" value="Plug"/>
    <property type="match status" value="1"/>
</dbReference>
<feature type="domain" description="TonB-dependent receptor plug" evidence="14">
    <location>
        <begin position="50"/>
        <end position="157"/>
    </location>
</feature>
<evidence type="ECO:0000256" key="1">
    <source>
        <dbReference type="ARBA" id="ARBA00004571"/>
    </source>
</evidence>
<feature type="signal peptide" evidence="12">
    <location>
        <begin position="1"/>
        <end position="23"/>
    </location>
</feature>
<dbReference type="InterPro" id="IPR000531">
    <property type="entry name" value="Beta-barrel_TonB"/>
</dbReference>
<keyword evidence="7 11" id="KW-0798">TonB box</keyword>
<evidence type="ECO:0000256" key="5">
    <source>
        <dbReference type="ARBA" id="ARBA00022729"/>
    </source>
</evidence>
<dbReference type="PANTHER" id="PTHR30069">
    <property type="entry name" value="TONB-DEPENDENT OUTER MEMBRANE RECEPTOR"/>
    <property type="match status" value="1"/>
</dbReference>
<feature type="chain" id="PRO_5017378825" evidence="12">
    <location>
        <begin position="24"/>
        <end position="636"/>
    </location>
</feature>
<comment type="similarity">
    <text evidence="10 11">Belongs to the TonB-dependent receptor family.</text>
</comment>
<dbReference type="AlphaFoldDB" id="A0A3A1P564"/>
<evidence type="ECO:0000313" key="16">
    <source>
        <dbReference type="Proteomes" id="UP000265366"/>
    </source>
</evidence>
<keyword evidence="4 10" id="KW-0812">Transmembrane</keyword>
<feature type="domain" description="TonB-dependent receptor-like beta-barrel" evidence="13">
    <location>
        <begin position="198"/>
        <end position="610"/>
    </location>
</feature>
<dbReference type="InterPro" id="IPR012910">
    <property type="entry name" value="Plug_dom"/>
</dbReference>
<dbReference type="Proteomes" id="UP000265366">
    <property type="component" value="Unassembled WGS sequence"/>
</dbReference>
<comment type="caution">
    <text evidence="15">The sequence shown here is derived from an EMBL/GenBank/DDBJ whole genome shotgun (WGS) entry which is preliminary data.</text>
</comment>
<dbReference type="Gene3D" id="2.170.130.10">
    <property type="entry name" value="TonB-dependent receptor, plug domain"/>
    <property type="match status" value="1"/>
</dbReference>
<dbReference type="InterPro" id="IPR037066">
    <property type="entry name" value="Plug_dom_sf"/>
</dbReference>
<keyword evidence="9 10" id="KW-0998">Cell outer membrane</keyword>
<protein>
    <submittedName>
        <fullName evidence="15">TonB-dependent receptor</fullName>
    </submittedName>
</protein>
<keyword evidence="15" id="KW-0675">Receptor</keyword>
<keyword evidence="8 10" id="KW-0472">Membrane</keyword>
<dbReference type="RefSeq" id="WP_119592901.1">
    <property type="nucleotide sequence ID" value="NZ_QXFM01000095.1"/>
</dbReference>
<dbReference type="Gene3D" id="2.40.170.20">
    <property type="entry name" value="TonB-dependent receptor, beta-barrel domain"/>
    <property type="match status" value="1"/>
</dbReference>
<evidence type="ECO:0000256" key="4">
    <source>
        <dbReference type="ARBA" id="ARBA00022692"/>
    </source>
</evidence>
<accession>A0A3A1P564</accession>
<evidence type="ECO:0000313" key="15">
    <source>
        <dbReference type="EMBL" id="RIV85491.1"/>
    </source>
</evidence>
<keyword evidence="16" id="KW-1185">Reference proteome</keyword>
<evidence type="ECO:0000256" key="12">
    <source>
        <dbReference type="SAM" id="SignalP"/>
    </source>
</evidence>
<dbReference type="InterPro" id="IPR036942">
    <property type="entry name" value="Beta-barrel_TonB_sf"/>
</dbReference>
<reference evidence="15 16" key="1">
    <citation type="submission" date="2018-08" db="EMBL/GenBank/DDBJ databases">
        <title>Erythrobacter zhengii sp.nov., a bacterium isolated from deep-sea sediment.</title>
        <authorList>
            <person name="Fang C."/>
            <person name="Wu Y.-H."/>
            <person name="Sun C."/>
            <person name="Wang H."/>
            <person name="Cheng H."/>
            <person name="Meng F.-X."/>
            <person name="Wang C.-S."/>
            <person name="Xu X.-W."/>
        </authorList>
    </citation>
    <scope>NUCLEOTIDE SEQUENCE [LARGE SCALE GENOMIC DNA]</scope>
    <source>
        <strain evidence="15 16">CCTCC AB 2015396</strain>
    </source>
</reference>
<evidence type="ECO:0000256" key="2">
    <source>
        <dbReference type="ARBA" id="ARBA00022448"/>
    </source>
</evidence>
<dbReference type="EMBL" id="QXFM01000095">
    <property type="protein sequence ID" value="RIV85491.1"/>
    <property type="molecule type" value="Genomic_DNA"/>
</dbReference>
<sequence length="636" mass="67818">MRKSFTLAPLCAFSLLLPATAQASEDVGAAPDQNDERIVVTANRTPVSLDQVGQSVTVLTEAQIEASQKIGVTELIALTPGVQFRRNGGPGTVTSVFIRGADSGQTLILYDGVRLHDPSSTDGGATLSDVTTSGLGRIEILRGTQSVLYGSQAIGGVINIISKQPSEPFEARFQAEAGELNSYLVNGSVGGKSGGLTWNAGASHSTSDGVSAFAAGTERDGYKNSSLNGRIGYAFSDDVSLDLRTYYAEGDVEYDSFNGDGANRGLNDSWASYAGVNFRLFDRLSNRVSYGRTEINRINLDETNPIKPVQTFDGHGRSDRFEYQGTFDLAAGSFVVFGVEYAENEFDGSSATVSVGDNTLGFYGNVTVEPVKGLTLTGGLRHEDHSNFGGATVGAASVAYTPNDGETVLRASYSEGFKAPGLFQLYAPGYGTPDLRPEESKSWEVGGEQMFGDLFRLSAVYFNRETENLVSYVGCGAIPDNPRCASDPNLYGIYANQGLVDAEGVELGAGLELGGLSLSANYTYLDAQYATPGDPNKGKQLTRRAKDTFNATASYTAPFGLNLATTVSVVGDHFNDAANTVVVPGYTTVDLRTSYPINDAVEIYARVENLFDEDYQTILNYGAMPRMIYGGVRVRL</sequence>
<evidence type="ECO:0000256" key="11">
    <source>
        <dbReference type="RuleBase" id="RU003357"/>
    </source>
</evidence>
<dbReference type="SUPFAM" id="SSF56935">
    <property type="entry name" value="Porins"/>
    <property type="match status" value="1"/>
</dbReference>
<evidence type="ECO:0000256" key="10">
    <source>
        <dbReference type="PROSITE-ProRule" id="PRU01360"/>
    </source>
</evidence>
<dbReference type="CDD" id="cd01347">
    <property type="entry name" value="ligand_gated_channel"/>
    <property type="match status" value="1"/>
</dbReference>
<keyword evidence="5 12" id="KW-0732">Signal</keyword>
<dbReference type="GO" id="GO:0015889">
    <property type="term" value="P:cobalamin transport"/>
    <property type="evidence" value="ECO:0007669"/>
    <property type="project" value="TreeGrafter"/>
</dbReference>
<organism evidence="15 16">
    <name type="scientific">Aurantiacibacter xanthus</name>
    <dbReference type="NCBI Taxonomy" id="1784712"/>
    <lineage>
        <taxon>Bacteria</taxon>
        <taxon>Pseudomonadati</taxon>
        <taxon>Pseudomonadota</taxon>
        <taxon>Alphaproteobacteria</taxon>
        <taxon>Sphingomonadales</taxon>
        <taxon>Erythrobacteraceae</taxon>
        <taxon>Aurantiacibacter</taxon>
    </lineage>
</organism>
<keyword evidence="6" id="KW-0406">Ion transport</keyword>
<dbReference type="GO" id="GO:0009279">
    <property type="term" value="C:cell outer membrane"/>
    <property type="evidence" value="ECO:0007669"/>
    <property type="project" value="UniProtKB-SubCell"/>
</dbReference>
<evidence type="ECO:0000256" key="6">
    <source>
        <dbReference type="ARBA" id="ARBA00023065"/>
    </source>
</evidence>
<comment type="subcellular location">
    <subcellularLocation>
        <location evidence="1 10">Cell outer membrane</location>
        <topology evidence="1 10">Multi-pass membrane protein</topology>
    </subcellularLocation>
</comment>
<evidence type="ECO:0000259" key="13">
    <source>
        <dbReference type="Pfam" id="PF00593"/>
    </source>
</evidence>
<gene>
    <name evidence="15" type="ORF">D2V17_10375</name>
</gene>
<keyword evidence="3 10" id="KW-1134">Transmembrane beta strand</keyword>